<keyword evidence="8 14" id="KW-0479">Metal-binding</keyword>
<evidence type="ECO:0000256" key="8">
    <source>
        <dbReference type="ARBA" id="ARBA00022723"/>
    </source>
</evidence>
<comment type="cofactor">
    <cofactor evidence="14">
        <name>Mg(2+)</name>
        <dbReference type="ChEBI" id="CHEBI:18420"/>
    </cofactor>
    <text evidence="14">Binds 1 Mg(2+) ion per subunit.</text>
</comment>
<comment type="pathway">
    <text evidence="1 14">Amino-acid biosynthesis; L-isoleucine biosynthesis; L-isoleucine from 2-oxobutanoate: step 1/4.</text>
</comment>
<evidence type="ECO:0000256" key="2">
    <source>
        <dbReference type="ARBA" id="ARBA00005025"/>
    </source>
</evidence>
<comment type="catalytic activity">
    <reaction evidence="13 14">
        <text>2 pyruvate + H(+) = (2S)-2-acetolactate + CO2</text>
        <dbReference type="Rhea" id="RHEA:25249"/>
        <dbReference type="ChEBI" id="CHEBI:15361"/>
        <dbReference type="ChEBI" id="CHEBI:15378"/>
        <dbReference type="ChEBI" id="CHEBI:16526"/>
        <dbReference type="ChEBI" id="CHEBI:58476"/>
        <dbReference type="EC" id="2.2.1.6"/>
    </reaction>
</comment>
<evidence type="ECO:0000256" key="9">
    <source>
        <dbReference type="ARBA" id="ARBA00022827"/>
    </source>
</evidence>
<comment type="similarity">
    <text evidence="3 14">Belongs to the TPP enzyme family.</text>
</comment>
<name>A0A4U1B524_9GAMM</name>
<dbReference type="InterPro" id="IPR011766">
    <property type="entry name" value="TPP_enzyme_TPP-bd"/>
</dbReference>
<dbReference type="PANTHER" id="PTHR18968">
    <property type="entry name" value="THIAMINE PYROPHOSPHATE ENZYMES"/>
    <property type="match status" value="1"/>
</dbReference>
<dbReference type="SUPFAM" id="SSF52518">
    <property type="entry name" value="Thiamin diphosphate-binding fold (THDP-binding)"/>
    <property type="match status" value="2"/>
</dbReference>
<dbReference type="InterPro" id="IPR000399">
    <property type="entry name" value="TPP-bd_CS"/>
</dbReference>
<keyword evidence="5 14" id="KW-0028">Amino-acid biosynthesis</keyword>
<dbReference type="Pfam" id="PF02776">
    <property type="entry name" value="TPP_enzyme_N"/>
    <property type="match status" value="1"/>
</dbReference>
<dbReference type="Proteomes" id="UP000307999">
    <property type="component" value="Unassembled WGS sequence"/>
</dbReference>
<evidence type="ECO:0000256" key="12">
    <source>
        <dbReference type="ARBA" id="ARBA00023304"/>
    </source>
</evidence>
<evidence type="ECO:0000256" key="13">
    <source>
        <dbReference type="ARBA" id="ARBA00048670"/>
    </source>
</evidence>
<comment type="caution">
    <text evidence="18">The sequence shown here is derived from an EMBL/GenBank/DDBJ whole genome shotgun (WGS) entry which is preliminary data.</text>
</comment>
<keyword evidence="7 14" id="KW-0808">Transferase</keyword>
<evidence type="ECO:0000256" key="11">
    <source>
        <dbReference type="ARBA" id="ARBA00023052"/>
    </source>
</evidence>
<dbReference type="Pfam" id="PF00205">
    <property type="entry name" value="TPP_enzyme_M"/>
    <property type="match status" value="1"/>
</dbReference>
<dbReference type="InterPro" id="IPR045229">
    <property type="entry name" value="TPP_enz"/>
</dbReference>
<dbReference type="UniPathway" id="UPA00049">
    <property type="reaction ID" value="UER00059"/>
</dbReference>
<feature type="domain" description="Thiamine pyrophosphate enzyme TPP-binding" evidence="16">
    <location>
        <begin position="392"/>
        <end position="540"/>
    </location>
</feature>
<evidence type="ECO:0000256" key="6">
    <source>
        <dbReference type="ARBA" id="ARBA00022630"/>
    </source>
</evidence>
<organism evidence="18 19">
    <name type="scientific">Thalassotalea mangrovi</name>
    <dbReference type="NCBI Taxonomy" id="2572245"/>
    <lineage>
        <taxon>Bacteria</taxon>
        <taxon>Pseudomonadati</taxon>
        <taxon>Pseudomonadota</taxon>
        <taxon>Gammaproteobacteria</taxon>
        <taxon>Alteromonadales</taxon>
        <taxon>Colwelliaceae</taxon>
        <taxon>Thalassotalea</taxon>
    </lineage>
</organism>
<dbReference type="AlphaFoldDB" id="A0A4U1B524"/>
<dbReference type="GO" id="GO:0030976">
    <property type="term" value="F:thiamine pyrophosphate binding"/>
    <property type="evidence" value="ECO:0007669"/>
    <property type="project" value="UniProtKB-UniRule"/>
</dbReference>
<dbReference type="GO" id="GO:0000287">
    <property type="term" value="F:magnesium ion binding"/>
    <property type="evidence" value="ECO:0007669"/>
    <property type="project" value="UniProtKB-UniRule"/>
</dbReference>
<dbReference type="EC" id="2.2.1.6" evidence="4 14"/>
<dbReference type="FunFam" id="3.40.50.970:FF:000016">
    <property type="entry name" value="Acetolactate synthase"/>
    <property type="match status" value="1"/>
</dbReference>
<dbReference type="GO" id="GO:0009099">
    <property type="term" value="P:L-valine biosynthetic process"/>
    <property type="evidence" value="ECO:0007669"/>
    <property type="project" value="UniProtKB-UniPathway"/>
</dbReference>
<dbReference type="GO" id="GO:0005948">
    <property type="term" value="C:acetolactate synthase complex"/>
    <property type="evidence" value="ECO:0007669"/>
    <property type="project" value="TreeGrafter"/>
</dbReference>
<dbReference type="InterPro" id="IPR029035">
    <property type="entry name" value="DHS-like_NAD/FAD-binding_dom"/>
</dbReference>
<keyword evidence="6" id="KW-0285">Flavoprotein</keyword>
<sequence length="568" mass="62030">MTGAELLLKTLQQHGVDSLFGYPGGAIMPVYDALYDSPIKHFLCRHEQGAGFAAVGYSRASNKLGVCLATSGPGATNLITAIADAFSDSVPMLAITGQVAKKAMGSDAFQEVDILGLSLACTKYCHQVQCAREIPEAVTRAISIAYQGRHGPVLIDIPKDVQVQQLDCEQAEQLLSDSTLNPQTVAPSNPVISLPDQQKLQTLLEESRAPIFYVGGGVGMADAVAQLRELMAVVKIPSVTTLKGIGAIDPDTDYFLGMLGMHGSKPANLAVQESDLLIALGARFDDRVTGKLAEFAPNAKVIQLDIDNCEINKRRGVDLAIVADLKDSMPIFKQLLIGLRPRLQIESWQQRCQQWLSKFPWRYDHQGQGIYAPWVLSELSNMLSANAVTTTDVGQHQMWAAQHMRMHDPKNFLSSGGLGTMGFGLPAAIGAQVSRPEDLVIAVCGDGSLMMNIQELSTLKRYQIPVKIVLIDNARLGMVRQWQELFFQERYSETDLSDNPDFVALAMAFDIKAKRINTRQQVNAALTEMLAHQGPYLLQVHIDEMENVWPLVPPETANHGMLEAGNAK</sequence>
<evidence type="ECO:0000256" key="5">
    <source>
        <dbReference type="ARBA" id="ARBA00022605"/>
    </source>
</evidence>
<dbReference type="InterPro" id="IPR012846">
    <property type="entry name" value="Acetolactate_synth_lsu"/>
</dbReference>
<accession>A0A4U1B524</accession>
<evidence type="ECO:0000256" key="1">
    <source>
        <dbReference type="ARBA" id="ARBA00004974"/>
    </source>
</evidence>
<dbReference type="Gene3D" id="3.40.50.970">
    <property type="match status" value="2"/>
</dbReference>
<dbReference type="InterPro" id="IPR012001">
    <property type="entry name" value="Thiamin_PyroP_enz_TPP-bd_dom"/>
</dbReference>
<evidence type="ECO:0000259" key="15">
    <source>
        <dbReference type="Pfam" id="PF00205"/>
    </source>
</evidence>
<dbReference type="Gene3D" id="3.40.50.1220">
    <property type="entry name" value="TPP-binding domain"/>
    <property type="match status" value="1"/>
</dbReference>
<dbReference type="FunFam" id="3.40.50.1220:FF:000008">
    <property type="entry name" value="Acetolactate synthase"/>
    <property type="match status" value="1"/>
</dbReference>
<dbReference type="InterPro" id="IPR029061">
    <property type="entry name" value="THDP-binding"/>
</dbReference>
<dbReference type="OrthoDB" id="9785953at2"/>
<evidence type="ECO:0000256" key="10">
    <source>
        <dbReference type="ARBA" id="ARBA00022842"/>
    </source>
</evidence>
<keyword evidence="10 14" id="KW-0460">Magnesium</keyword>
<evidence type="ECO:0000313" key="18">
    <source>
        <dbReference type="EMBL" id="TKB45397.1"/>
    </source>
</evidence>
<reference evidence="18 19" key="1">
    <citation type="submission" date="2019-04" db="EMBL/GenBank/DDBJ databases">
        <title>Thalassotalea guangxiensis sp. nov., isolated from sediment of the coastal wetland.</title>
        <authorList>
            <person name="Zheng S."/>
            <person name="Zhang D."/>
        </authorList>
    </citation>
    <scope>NUCLEOTIDE SEQUENCE [LARGE SCALE GENOMIC DNA]</scope>
    <source>
        <strain evidence="18 19">ZS-4</strain>
    </source>
</reference>
<evidence type="ECO:0000256" key="4">
    <source>
        <dbReference type="ARBA" id="ARBA00013145"/>
    </source>
</evidence>
<comment type="cofactor">
    <cofactor evidence="14">
        <name>thiamine diphosphate</name>
        <dbReference type="ChEBI" id="CHEBI:58937"/>
    </cofactor>
    <text evidence="14">Binds 1 thiamine pyrophosphate per subunit.</text>
</comment>
<dbReference type="NCBIfam" id="TIGR00118">
    <property type="entry name" value="acolac_lg"/>
    <property type="match status" value="1"/>
</dbReference>
<evidence type="ECO:0000313" key="19">
    <source>
        <dbReference type="Proteomes" id="UP000307999"/>
    </source>
</evidence>
<dbReference type="CDD" id="cd02015">
    <property type="entry name" value="TPP_AHAS"/>
    <property type="match status" value="1"/>
</dbReference>
<evidence type="ECO:0000256" key="7">
    <source>
        <dbReference type="ARBA" id="ARBA00022679"/>
    </source>
</evidence>
<dbReference type="NCBIfam" id="NF006524">
    <property type="entry name" value="PRK08978.1"/>
    <property type="match status" value="1"/>
</dbReference>
<evidence type="ECO:0000259" key="16">
    <source>
        <dbReference type="Pfam" id="PF02775"/>
    </source>
</evidence>
<dbReference type="Pfam" id="PF02775">
    <property type="entry name" value="TPP_enzyme_C"/>
    <property type="match status" value="1"/>
</dbReference>
<evidence type="ECO:0000256" key="3">
    <source>
        <dbReference type="ARBA" id="ARBA00007812"/>
    </source>
</evidence>
<keyword evidence="19" id="KW-1185">Reference proteome</keyword>
<dbReference type="CDD" id="cd07035">
    <property type="entry name" value="TPP_PYR_POX_like"/>
    <property type="match status" value="1"/>
</dbReference>
<keyword evidence="12 14" id="KW-0100">Branched-chain amino acid biosynthesis</keyword>
<comment type="pathway">
    <text evidence="2 14">Amino-acid biosynthesis; L-valine biosynthesis; L-valine from pyruvate: step 1/4.</text>
</comment>
<dbReference type="GO" id="GO:0050660">
    <property type="term" value="F:flavin adenine dinucleotide binding"/>
    <property type="evidence" value="ECO:0007669"/>
    <property type="project" value="InterPro"/>
</dbReference>
<feature type="domain" description="Thiamine pyrophosphate enzyme central" evidence="15">
    <location>
        <begin position="199"/>
        <end position="329"/>
    </location>
</feature>
<dbReference type="GO" id="GO:0003984">
    <property type="term" value="F:acetolactate synthase activity"/>
    <property type="evidence" value="ECO:0007669"/>
    <property type="project" value="UniProtKB-EC"/>
</dbReference>
<keyword evidence="11 14" id="KW-0786">Thiamine pyrophosphate</keyword>
<evidence type="ECO:0000259" key="17">
    <source>
        <dbReference type="Pfam" id="PF02776"/>
    </source>
</evidence>
<dbReference type="PANTHER" id="PTHR18968:SF142">
    <property type="entry name" value="ACETOLACTATE SYNTHASE"/>
    <property type="match status" value="1"/>
</dbReference>
<feature type="domain" description="Thiamine pyrophosphate enzyme N-terminal TPP-binding" evidence="17">
    <location>
        <begin position="1"/>
        <end position="115"/>
    </location>
</feature>
<proteinExistence type="inferred from homology"/>
<dbReference type="GO" id="GO:0009097">
    <property type="term" value="P:isoleucine biosynthetic process"/>
    <property type="evidence" value="ECO:0007669"/>
    <property type="project" value="UniProtKB-UniPathway"/>
</dbReference>
<keyword evidence="9" id="KW-0274">FAD</keyword>
<dbReference type="UniPathway" id="UPA00047">
    <property type="reaction ID" value="UER00055"/>
</dbReference>
<dbReference type="FunFam" id="3.40.50.970:FF:000007">
    <property type="entry name" value="Acetolactate synthase"/>
    <property type="match status" value="1"/>
</dbReference>
<dbReference type="RefSeq" id="WP_136735884.1">
    <property type="nucleotide sequence ID" value="NZ_SWDB01000021.1"/>
</dbReference>
<dbReference type="InterPro" id="IPR039368">
    <property type="entry name" value="AHAS_TPP"/>
</dbReference>
<dbReference type="InterPro" id="IPR012000">
    <property type="entry name" value="Thiamin_PyroP_enz_cen_dom"/>
</dbReference>
<gene>
    <name evidence="18" type="ORF">E8M12_09390</name>
</gene>
<protein>
    <recommendedName>
        <fullName evidence="4 14">Acetolactate synthase</fullName>
        <ecNumber evidence="4 14">2.2.1.6</ecNumber>
    </recommendedName>
</protein>
<dbReference type="PROSITE" id="PS00187">
    <property type="entry name" value="TPP_ENZYMES"/>
    <property type="match status" value="1"/>
</dbReference>
<dbReference type="EMBL" id="SWDB01000021">
    <property type="protein sequence ID" value="TKB45397.1"/>
    <property type="molecule type" value="Genomic_DNA"/>
</dbReference>
<dbReference type="SUPFAM" id="SSF52467">
    <property type="entry name" value="DHS-like NAD/FAD-binding domain"/>
    <property type="match status" value="1"/>
</dbReference>
<evidence type="ECO:0000256" key="14">
    <source>
        <dbReference type="RuleBase" id="RU003591"/>
    </source>
</evidence>